<feature type="transmembrane region" description="Helical" evidence="3">
    <location>
        <begin position="134"/>
        <end position="151"/>
    </location>
</feature>
<evidence type="ECO:0000256" key="2">
    <source>
        <dbReference type="ARBA" id="ARBA00034247"/>
    </source>
</evidence>
<dbReference type="InterPro" id="IPR043128">
    <property type="entry name" value="Rev_trsase/Diguanyl_cyclase"/>
</dbReference>
<keyword evidence="3" id="KW-1133">Transmembrane helix</keyword>
<dbReference type="CDD" id="cd01949">
    <property type="entry name" value="GGDEF"/>
    <property type="match status" value="1"/>
</dbReference>
<dbReference type="EC" id="2.7.7.65" evidence="1"/>
<feature type="transmembrane region" description="Helical" evidence="3">
    <location>
        <begin position="89"/>
        <end position="122"/>
    </location>
</feature>
<evidence type="ECO:0000259" key="4">
    <source>
        <dbReference type="PROSITE" id="PS50887"/>
    </source>
</evidence>
<dbReference type="PANTHER" id="PTHR45138:SF9">
    <property type="entry name" value="DIGUANYLATE CYCLASE DGCM-RELATED"/>
    <property type="match status" value="1"/>
</dbReference>
<proteinExistence type="predicted"/>
<dbReference type="SUPFAM" id="SSF55073">
    <property type="entry name" value="Nucleotide cyclase"/>
    <property type="match status" value="1"/>
</dbReference>
<evidence type="ECO:0000256" key="3">
    <source>
        <dbReference type="SAM" id="Phobius"/>
    </source>
</evidence>
<dbReference type="EMBL" id="JBHRYN010000008">
    <property type="protein sequence ID" value="MFC3701200.1"/>
    <property type="molecule type" value="Genomic_DNA"/>
</dbReference>
<reference evidence="6" key="1">
    <citation type="journal article" date="2019" name="Int. J. Syst. Evol. Microbiol.">
        <title>The Global Catalogue of Microorganisms (GCM) 10K type strain sequencing project: providing services to taxonomists for standard genome sequencing and annotation.</title>
        <authorList>
            <consortium name="The Broad Institute Genomics Platform"/>
            <consortium name="The Broad Institute Genome Sequencing Center for Infectious Disease"/>
            <person name="Wu L."/>
            <person name="Ma J."/>
        </authorList>
    </citation>
    <scope>NUCLEOTIDE SEQUENCE [LARGE SCALE GENOMIC DNA]</scope>
    <source>
        <strain evidence="6">CECT 8288</strain>
    </source>
</reference>
<feature type="transmembrane region" description="Helical" evidence="3">
    <location>
        <begin position="35"/>
        <end position="56"/>
    </location>
</feature>
<dbReference type="RefSeq" id="WP_377362502.1">
    <property type="nucleotide sequence ID" value="NZ_JBHRYN010000008.1"/>
</dbReference>
<evidence type="ECO:0000256" key="1">
    <source>
        <dbReference type="ARBA" id="ARBA00012528"/>
    </source>
</evidence>
<dbReference type="NCBIfam" id="TIGR00254">
    <property type="entry name" value="GGDEF"/>
    <property type="match status" value="1"/>
</dbReference>
<feature type="domain" description="GGDEF" evidence="4">
    <location>
        <begin position="193"/>
        <end position="322"/>
    </location>
</feature>
<dbReference type="Gene3D" id="3.30.70.270">
    <property type="match status" value="1"/>
</dbReference>
<keyword evidence="3" id="KW-0472">Membrane</keyword>
<comment type="caution">
    <text evidence="5">The sequence shown here is derived from an EMBL/GenBank/DDBJ whole genome shotgun (WGS) entry which is preliminary data.</text>
</comment>
<dbReference type="InterPro" id="IPR050469">
    <property type="entry name" value="Diguanylate_Cyclase"/>
</dbReference>
<dbReference type="InterPro" id="IPR029787">
    <property type="entry name" value="Nucleotide_cyclase"/>
</dbReference>
<protein>
    <recommendedName>
        <fullName evidence="1">diguanylate cyclase</fullName>
        <ecNumber evidence="1">2.7.7.65</ecNumber>
    </recommendedName>
</protein>
<dbReference type="PANTHER" id="PTHR45138">
    <property type="entry name" value="REGULATORY COMPONENTS OF SENSORY TRANSDUCTION SYSTEM"/>
    <property type="match status" value="1"/>
</dbReference>
<organism evidence="5 6">
    <name type="scientific">Reinekea marina</name>
    <dbReference type="NCBI Taxonomy" id="1310421"/>
    <lineage>
        <taxon>Bacteria</taxon>
        <taxon>Pseudomonadati</taxon>
        <taxon>Pseudomonadota</taxon>
        <taxon>Gammaproteobacteria</taxon>
        <taxon>Oceanospirillales</taxon>
        <taxon>Saccharospirillaceae</taxon>
        <taxon>Reinekea</taxon>
    </lineage>
</organism>
<comment type="catalytic activity">
    <reaction evidence="2">
        <text>2 GTP = 3',3'-c-di-GMP + 2 diphosphate</text>
        <dbReference type="Rhea" id="RHEA:24898"/>
        <dbReference type="ChEBI" id="CHEBI:33019"/>
        <dbReference type="ChEBI" id="CHEBI:37565"/>
        <dbReference type="ChEBI" id="CHEBI:58805"/>
        <dbReference type="EC" id="2.7.7.65"/>
    </reaction>
</comment>
<sequence length="329" mass="36322">MFKRSPEQLIVIGICIVCLTGLVPFTFIRLFSGEYVVAIIDFIGVVTSVFGIRYVWKTGKTQGIGTFIALIALVGMTANTMLLSRADLYFLYPVFISAFFLATPAAALVLTLLSTLTISYYLSPSLTNLELAKVGLSLFATALFTFIFATQRNRQRDAMQKLSRTDSLTQAGNRIALRDHLEKGVAASQRDGHLMSLLIIDLDDFKNINDQFGHLAGDQLLREFADRIRLRIRATDHLFRLGGDEFIVLANHASAETANKLAAELQLLVADSFFSNKLTVTASFGVSQYRLGETVDQWIARTDDAMYGAKKLGKNQVVEAELSAVQMIG</sequence>
<dbReference type="PROSITE" id="PS50887">
    <property type="entry name" value="GGDEF"/>
    <property type="match status" value="1"/>
</dbReference>
<accession>A0ABV7WTA7</accession>
<dbReference type="Pfam" id="PF00990">
    <property type="entry name" value="GGDEF"/>
    <property type="match status" value="1"/>
</dbReference>
<evidence type="ECO:0000313" key="5">
    <source>
        <dbReference type="EMBL" id="MFC3701200.1"/>
    </source>
</evidence>
<evidence type="ECO:0000313" key="6">
    <source>
        <dbReference type="Proteomes" id="UP001595710"/>
    </source>
</evidence>
<gene>
    <name evidence="5" type="ORF">ACFOND_06045</name>
</gene>
<keyword evidence="3" id="KW-0812">Transmembrane</keyword>
<keyword evidence="6" id="KW-1185">Reference proteome</keyword>
<dbReference type="SMART" id="SM00267">
    <property type="entry name" value="GGDEF"/>
    <property type="match status" value="1"/>
</dbReference>
<dbReference type="InterPro" id="IPR000160">
    <property type="entry name" value="GGDEF_dom"/>
</dbReference>
<name>A0ABV7WTA7_9GAMM</name>
<feature type="transmembrane region" description="Helical" evidence="3">
    <location>
        <begin position="63"/>
        <end position="83"/>
    </location>
</feature>
<dbReference type="Proteomes" id="UP001595710">
    <property type="component" value="Unassembled WGS sequence"/>
</dbReference>
<feature type="transmembrane region" description="Helical" evidence="3">
    <location>
        <begin position="9"/>
        <end position="29"/>
    </location>
</feature>